<feature type="compositionally biased region" description="Acidic residues" evidence="1">
    <location>
        <begin position="43"/>
        <end position="57"/>
    </location>
</feature>
<keyword evidence="3" id="KW-1185">Reference proteome</keyword>
<dbReference type="Proteomes" id="UP001229421">
    <property type="component" value="Unassembled WGS sequence"/>
</dbReference>
<dbReference type="EMBL" id="JAUHHV010000008">
    <property type="protein sequence ID" value="KAK1414551.1"/>
    <property type="molecule type" value="Genomic_DNA"/>
</dbReference>
<organism evidence="2 3">
    <name type="scientific">Tagetes erecta</name>
    <name type="common">African marigold</name>
    <dbReference type="NCBI Taxonomy" id="13708"/>
    <lineage>
        <taxon>Eukaryota</taxon>
        <taxon>Viridiplantae</taxon>
        <taxon>Streptophyta</taxon>
        <taxon>Embryophyta</taxon>
        <taxon>Tracheophyta</taxon>
        <taxon>Spermatophyta</taxon>
        <taxon>Magnoliopsida</taxon>
        <taxon>eudicotyledons</taxon>
        <taxon>Gunneridae</taxon>
        <taxon>Pentapetalae</taxon>
        <taxon>asterids</taxon>
        <taxon>campanulids</taxon>
        <taxon>Asterales</taxon>
        <taxon>Asteraceae</taxon>
        <taxon>Asteroideae</taxon>
        <taxon>Heliantheae alliance</taxon>
        <taxon>Tageteae</taxon>
        <taxon>Tagetes</taxon>
    </lineage>
</organism>
<comment type="caution">
    <text evidence="2">The sequence shown here is derived from an EMBL/GenBank/DDBJ whole genome shotgun (WGS) entry which is preliminary data.</text>
</comment>
<gene>
    <name evidence="2" type="ORF">QVD17_30297</name>
</gene>
<name>A0AAD8K549_TARER</name>
<reference evidence="2" key="1">
    <citation type="journal article" date="2023" name="bioRxiv">
        <title>Improved chromosome-level genome assembly for marigold (Tagetes erecta).</title>
        <authorList>
            <person name="Jiang F."/>
            <person name="Yuan L."/>
            <person name="Wang S."/>
            <person name="Wang H."/>
            <person name="Xu D."/>
            <person name="Wang A."/>
            <person name="Fan W."/>
        </authorList>
    </citation>
    <scope>NUCLEOTIDE SEQUENCE</scope>
    <source>
        <strain evidence="2">WSJ</strain>
        <tissue evidence="2">Leaf</tissue>
    </source>
</reference>
<evidence type="ECO:0000313" key="3">
    <source>
        <dbReference type="Proteomes" id="UP001229421"/>
    </source>
</evidence>
<feature type="region of interest" description="Disordered" evidence="1">
    <location>
        <begin position="42"/>
        <end position="77"/>
    </location>
</feature>
<protein>
    <submittedName>
        <fullName evidence="2">Uncharacterized protein</fullName>
    </submittedName>
</protein>
<accession>A0AAD8K549</accession>
<sequence length="106" mass="12050">MPYEICPGQFSLNPYQHIENLADDFEFNLGDDVYIDSMVQETQEPEVEETQETDVEEIQAPNGKEKGKQKVINNGGPGKKKKLWFQLRLMMSVQQRGKCLLGSALS</sequence>
<evidence type="ECO:0000256" key="1">
    <source>
        <dbReference type="SAM" id="MobiDB-lite"/>
    </source>
</evidence>
<evidence type="ECO:0000313" key="2">
    <source>
        <dbReference type="EMBL" id="KAK1414551.1"/>
    </source>
</evidence>
<proteinExistence type="predicted"/>
<dbReference type="AlphaFoldDB" id="A0AAD8K549"/>